<dbReference type="OrthoDB" id="769821at2759"/>
<reference evidence="2" key="1">
    <citation type="submission" date="2022-02" db="EMBL/GenBank/DDBJ databases">
        <authorList>
            <person name="Henning P.M."/>
            <person name="McCubbin A.G."/>
            <person name="Shore J.S."/>
        </authorList>
    </citation>
    <scope>NUCLEOTIDE SEQUENCE</scope>
    <source>
        <strain evidence="2">F60SS</strain>
        <tissue evidence="2">Leaves</tissue>
    </source>
</reference>
<dbReference type="InterPro" id="IPR038254">
    <property type="entry name" value="KIN17_WH-like_sf"/>
</dbReference>
<evidence type="ECO:0000313" key="3">
    <source>
        <dbReference type="Proteomes" id="UP001141552"/>
    </source>
</evidence>
<dbReference type="Gene3D" id="1.10.10.2030">
    <property type="entry name" value="DNA/RNA-binding protein Kin17, conserved domain"/>
    <property type="match status" value="1"/>
</dbReference>
<evidence type="ECO:0000313" key="2">
    <source>
        <dbReference type="EMBL" id="KAJ4826699.1"/>
    </source>
</evidence>
<feature type="domain" description="DNA/RNA-binding protein Kin17 WH-like" evidence="1">
    <location>
        <begin position="1"/>
        <end position="58"/>
    </location>
</feature>
<protein>
    <recommendedName>
        <fullName evidence="1">DNA/RNA-binding protein Kin17 WH-like domain-containing protein</fullName>
    </recommendedName>
</protein>
<dbReference type="InterPro" id="IPR019447">
    <property type="entry name" value="DNA/RNA-bd_Kin17_WH-like_dom"/>
</dbReference>
<accession>A0A9Q0F830</accession>
<dbReference type="Pfam" id="PF10357">
    <property type="entry name" value="WH_KIN17"/>
    <property type="match status" value="1"/>
</dbReference>
<comment type="caution">
    <text evidence="2">The sequence shown here is derived from an EMBL/GenBank/DDBJ whole genome shotgun (WGS) entry which is preliminary data.</text>
</comment>
<proteinExistence type="predicted"/>
<dbReference type="EMBL" id="JAKUCV010006604">
    <property type="protein sequence ID" value="KAJ4826699.1"/>
    <property type="molecule type" value="Genomic_DNA"/>
</dbReference>
<evidence type="ECO:0000259" key="1">
    <source>
        <dbReference type="SMART" id="SM01253"/>
    </source>
</evidence>
<name>A0A9Q0F830_9ROSI</name>
<dbReference type="AlphaFoldDB" id="A0A9Q0F830"/>
<reference evidence="2" key="2">
    <citation type="journal article" date="2023" name="Plants (Basel)">
        <title>Annotation of the Turnera subulata (Passifloraceae) Draft Genome Reveals the S-Locus Evolved after the Divergence of Turneroideae from Passifloroideae in a Stepwise Manner.</title>
        <authorList>
            <person name="Henning P.M."/>
            <person name="Roalson E.H."/>
            <person name="Mir W."/>
            <person name="McCubbin A.G."/>
            <person name="Shore J.S."/>
        </authorList>
    </citation>
    <scope>NUCLEOTIDE SEQUENCE</scope>
    <source>
        <strain evidence="2">F60SS</strain>
    </source>
</reference>
<dbReference type="SMART" id="SM01253">
    <property type="entry name" value="Kin17_mid"/>
    <property type="match status" value="1"/>
</dbReference>
<organism evidence="2 3">
    <name type="scientific">Turnera subulata</name>
    <dbReference type="NCBI Taxonomy" id="218843"/>
    <lineage>
        <taxon>Eukaryota</taxon>
        <taxon>Viridiplantae</taxon>
        <taxon>Streptophyta</taxon>
        <taxon>Embryophyta</taxon>
        <taxon>Tracheophyta</taxon>
        <taxon>Spermatophyta</taxon>
        <taxon>Magnoliopsida</taxon>
        <taxon>eudicotyledons</taxon>
        <taxon>Gunneridae</taxon>
        <taxon>Pentapetalae</taxon>
        <taxon>rosids</taxon>
        <taxon>fabids</taxon>
        <taxon>Malpighiales</taxon>
        <taxon>Passifloraceae</taxon>
        <taxon>Turnera</taxon>
    </lineage>
</organism>
<sequence length="137" mass="16080">MNGFSEKFESSFFDLIHRSHRVAVTVVYNKYIRDRHHVHRADLADEEKQEREIRRQIEKFFEVSFFGRDEGEGLGPVRGLCFSPSVAANSRMLFPGMWLTEVTADMYTTPEVPDTGKFCYFFFLPFISPLPNGWFRI</sequence>
<gene>
    <name evidence="2" type="ORF">Tsubulata_023386</name>
</gene>
<keyword evidence="3" id="KW-1185">Reference proteome</keyword>
<dbReference type="Proteomes" id="UP001141552">
    <property type="component" value="Unassembled WGS sequence"/>
</dbReference>